<evidence type="ECO:0000313" key="4">
    <source>
        <dbReference type="Proteomes" id="UP000677228"/>
    </source>
</evidence>
<organism evidence="2 4">
    <name type="scientific">Didymodactylos carnosus</name>
    <dbReference type="NCBI Taxonomy" id="1234261"/>
    <lineage>
        <taxon>Eukaryota</taxon>
        <taxon>Metazoa</taxon>
        <taxon>Spiralia</taxon>
        <taxon>Gnathifera</taxon>
        <taxon>Rotifera</taxon>
        <taxon>Eurotatoria</taxon>
        <taxon>Bdelloidea</taxon>
        <taxon>Philodinida</taxon>
        <taxon>Philodinidae</taxon>
        <taxon>Didymodactylos</taxon>
    </lineage>
</organism>
<evidence type="ECO:0000313" key="3">
    <source>
        <dbReference type="EMBL" id="CAF4262322.1"/>
    </source>
</evidence>
<evidence type="ECO:0000256" key="1">
    <source>
        <dbReference type="SAM" id="MobiDB-lite"/>
    </source>
</evidence>
<comment type="caution">
    <text evidence="2">The sequence shown here is derived from an EMBL/GenBank/DDBJ whole genome shotgun (WGS) entry which is preliminary data.</text>
</comment>
<feature type="compositionally biased region" description="Acidic residues" evidence="1">
    <location>
        <begin position="47"/>
        <end position="59"/>
    </location>
</feature>
<accession>A0A8S2FHY6</accession>
<dbReference type="AlphaFoldDB" id="A0A8S2FHY6"/>
<feature type="region of interest" description="Disordered" evidence="1">
    <location>
        <begin position="32"/>
        <end position="71"/>
    </location>
</feature>
<dbReference type="Proteomes" id="UP000682733">
    <property type="component" value="Unassembled WGS sequence"/>
</dbReference>
<gene>
    <name evidence="2" type="ORF">OVA965_LOCUS35628</name>
    <name evidence="3" type="ORF">TMI583_LOCUS36601</name>
</gene>
<evidence type="ECO:0000313" key="2">
    <source>
        <dbReference type="EMBL" id="CAF1470279.1"/>
    </source>
</evidence>
<name>A0A8S2FHY6_9BILA</name>
<reference evidence="2" key="1">
    <citation type="submission" date="2021-02" db="EMBL/GenBank/DDBJ databases">
        <authorList>
            <person name="Nowell W R."/>
        </authorList>
    </citation>
    <scope>NUCLEOTIDE SEQUENCE</scope>
</reference>
<dbReference type="Proteomes" id="UP000677228">
    <property type="component" value="Unassembled WGS sequence"/>
</dbReference>
<sequence length="71" mass="8230">MKWLPELFMESQENFFGKRGLSWHITVICENISANPPRQTSKKSSSEDDDSDNSSESEEEHNFSTKIYSNK</sequence>
<dbReference type="EMBL" id="CAJNOK010031273">
    <property type="protein sequence ID" value="CAF1470279.1"/>
    <property type="molecule type" value="Genomic_DNA"/>
</dbReference>
<dbReference type="EMBL" id="CAJOBA010053166">
    <property type="protein sequence ID" value="CAF4262322.1"/>
    <property type="molecule type" value="Genomic_DNA"/>
</dbReference>
<feature type="non-terminal residue" evidence="2">
    <location>
        <position position="71"/>
    </location>
</feature>
<protein>
    <submittedName>
        <fullName evidence="2">Uncharacterized protein</fullName>
    </submittedName>
</protein>
<proteinExistence type="predicted"/>